<feature type="region of interest" description="Disordered" evidence="1">
    <location>
        <begin position="184"/>
        <end position="203"/>
    </location>
</feature>
<dbReference type="GO" id="GO:0046983">
    <property type="term" value="F:protein dimerization activity"/>
    <property type="evidence" value="ECO:0007669"/>
    <property type="project" value="InterPro"/>
</dbReference>
<evidence type="ECO:0000313" key="3">
    <source>
        <dbReference type="EMBL" id="CAI5760109.1"/>
    </source>
</evidence>
<dbReference type="SUPFAM" id="SSF47459">
    <property type="entry name" value="HLH, helix-loop-helix DNA-binding domain"/>
    <property type="match status" value="1"/>
</dbReference>
<dbReference type="Proteomes" id="UP001152885">
    <property type="component" value="Unassembled WGS sequence"/>
</dbReference>
<feature type="compositionally biased region" description="Polar residues" evidence="1">
    <location>
        <begin position="184"/>
        <end position="200"/>
    </location>
</feature>
<dbReference type="PANTHER" id="PTHR47336">
    <property type="entry name" value="TRANSCRIPTION FACTOR HMS1-RELATED"/>
    <property type="match status" value="1"/>
</dbReference>
<dbReference type="AlphaFoldDB" id="A0A9W4TZ51"/>
<dbReference type="InterPro" id="IPR052099">
    <property type="entry name" value="Regulatory_TF_Diverse"/>
</dbReference>
<keyword evidence="4" id="KW-1185">Reference proteome</keyword>
<organism evidence="3 4">
    <name type="scientific">Candida verbasci</name>
    <dbReference type="NCBI Taxonomy" id="1227364"/>
    <lineage>
        <taxon>Eukaryota</taxon>
        <taxon>Fungi</taxon>
        <taxon>Dikarya</taxon>
        <taxon>Ascomycota</taxon>
        <taxon>Saccharomycotina</taxon>
        <taxon>Pichiomycetes</taxon>
        <taxon>Debaryomycetaceae</taxon>
        <taxon>Candida/Lodderomyces clade</taxon>
        <taxon>Candida</taxon>
    </lineage>
</organism>
<dbReference type="OrthoDB" id="2133190at2759"/>
<dbReference type="InterPro" id="IPR036638">
    <property type="entry name" value="HLH_DNA-bd_sf"/>
</dbReference>
<dbReference type="PANTHER" id="PTHR47336:SF2">
    <property type="entry name" value="TRANSCRIPTION FACTOR HMS1-RELATED"/>
    <property type="match status" value="1"/>
</dbReference>
<proteinExistence type="predicted"/>
<evidence type="ECO:0000256" key="1">
    <source>
        <dbReference type="SAM" id="MobiDB-lite"/>
    </source>
</evidence>
<sequence>MSYKINNNYNAFINSLFDKNGNYQQQNPDIEHGIELENSPQVNSMNLENNQCPSLISPSSTKTSLSNHELINNDLQKQQILNNGVIQPEFDLNLALQFQPYQNNEFVKSKSLNGSFQDGNLPNSVEIEQPIIYNENLDQFLHNTTPLASPLSINQQNFIKQEEVGSVLNFNDPKQLTSQAANIQFNNSSPPVSPLTTTDKPPTRLIRKKSSKLSDEVGNPINHNPHPGRPRIKSAHNVIEQRYRNKINDKFNSLQDSVPTLRILATKKLKEKLLMKQQNQEDGSINYDDSSDEDLDYQMNGIDINQLDENIDLEGLEPARKLNKGTILAKSIEYIKHLELKNYRMKKEHDDLIMKAKLLGMKIDKQLE</sequence>
<feature type="region of interest" description="Disordered" evidence="1">
    <location>
        <begin position="209"/>
        <end position="232"/>
    </location>
</feature>
<protein>
    <recommendedName>
        <fullName evidence="2">BHLH domain-containing protein</fullName>
    </recommendedName>
</protein>
<comment type="caution">
    <text evidence="3">The sequence shown here is derived from an EMBL/GenBank/DDBJ whole genome shotgun (WGS) entry which is preliminary data.</text>
</comment>
<feature type="domain" description="BHLH" evidence="2">
    <location>
        <begin position="231"/>
        <end position="338"/>
    </location>
</feature>
<name>A0A9W4TZ51_9ASCO</name>
<dbReference type="InterPro" id="IPR011598">
    <property type="entry name" value="bHLH_dom"/>
</dbReference>
<dbReference type="SMART" id="SM00353">
    <property type="entry name" value="HLH"/>
    <property type="match status" value="1"/>
</dbReference>
<dbReference type="Pfam" id="PF00010">
    <property type="entry name" value="HLH"/>
    <property type="match status" value="1"/>
</dbReference>
<dbReference type="Gene3D" id="4.10.280.10">
    <property type="entry name" value="Helix-loop-helix DNA-binding domain"/>
    <property type="match status" value="1"/>
</dbReference>
<gene>
    <name evidence="3" type="ORF">CANVERA_P4620</name>
</gene>
<evidence type="ECO:0000259" key="2">
    <source>
        <dbReference type="PROSITE" id="PS50888"/>
    </source>
</evidence>
<accession>A0A9W4TZ51</accession>
<dbReference type="PROSITE" id="PS50888">
    <property type="entry name" value="BHLH"/>
    <property type="match status" value="1"/>
</dbReference>
<evidence type="ECO:0000313" key="4">
    <source>
        <dbReference type="Proteomes" id="UP001152885"/>
    </source>
</evidence>
<dbReference type="EMBL" id="CANTUO010000005">
    <property type="protein sequence ID" value="CAI5760109.1"/>
    <property type="molecule type" value="Genomic_DNA"/>
</dbReference>
<reference evidence="3" key="1">
    <citation type="submission" date="2022-12" db="EMBL/GenBank/DDBJ databases">
        <authorList>
            <person name="Brejova B."/>
        </authorList>
    </citation>
    <scope>NUCLEOTIDE SEQUENCE</scope>
</reference>